<dbReference type="Proteomes" id="UP000318571">
    <property type="component" value="Chromosome 8"/>
</dbReference>
<feature type="repeat" description="RCC1" evidence="3">
    <location>
        <begin position="158"/>
        <end position="209"/>
    </location>
</feature>
<dbReference type="STRING" id="6832.A0A553N796"/>
<dbReference type="PROSITE" id="PS00625">
    <property type="entry name" value="RCC1_1"/>
    <property type="match status" value="1"/>
</dbReference>
<dbReference type="InterPro" id="IPR051553">
    <property type="entry name" value="Ran_GTPase-activating"/>
</dbReference>
<dbReference type="PROSITE" id="PS50012">
    <property type="entry name" value="RCC1_3"/>
    <property type="match status" value="6"/>
</dbReference>
<dbReference type="PRINTS" id="PR00633">
    <property type="entry name" value="RCCNDNSATION"/>
</dbReference>
<evidence type="ECO:0000313" key="6">
    <source>
        <dbReference type="EMBL" id="TRY61273.1"/>
    </source>
</evidence>
<keyword evidence="1" id="KW-0344">Guanine-nucleotide releasing factor</keyword>
<keyword evidence="2" id="KW-0677">Repeat</keyword>
<dbReference type="InterPro" id="IPR000408">
    <property type="entry name" value="Reg_chr_condens"/>
</dbReference>
<dbReference type="EMBL" id="VCGU01000459">
    <property type="protein sequence ID" value="TRY61273.1"/>
    <property type="molecule type" value="Genomic_DNA"/>
</dbReference>
<dbReference type="PANTHER" id="PTHR45982">
    <property type="entry name" value="REGULATOR OF CHROMOSOME CONDENSATION"/>
    <property type="match status" value="1"/>
</dbReference>
<dbReference type="PROSITE" id="PS00626">
    <property type="entry name" value="RCC1_2"/>
    <property type="match status" value="1"/>
</dbReference>
<evidence type="ECO:0000256" key="2">
    <source>
        <dbReference type="ARBA" id="ARBA00022737"/>
    </source>
</evidence>
<proteinExistence type="predicted"/>
<keyword evidence="7" id="KW-1185">Reference proteome</keyword>
<reference evidence="6 7" key="1">
    <citation type="journal article" date="2018" name="Nat. Ecol. Evol.">
        <title>Genomic signatures of mitonuclear coevolution across populations of Tigriopus californicus.</title>
        <authorList>
            <person name="Barreto F.S."/>
            <person name="Watson E.T."/>
            <person name="Lima T.G."/>
            <person name="Willett C.S."/>
            <person name="Edmands S."/>
            <person name="Li W."/>
            <person name="Burton R.S."/>
        </authorList>
    </citation>
    <scope>NUCLEOTIDE SEQUENCE [LARGE SCALE GENOMIC DNA]</scope>
    <source>
        <strain evidence="6 7">San Diego</strain>
    </source>
</reference>
<dbReference type="SUPFAM" id="SSF50985">
    <property type="entry name" value="RCC1/BLIP-II"/>
    <property type="match status" value="1"/>
</dbReference>
<evidence type="ECO:0000259" key="5">
    <source>
        <dbReference type="Pfam" id="PF25390"/>
    </source>
</evidence>
<dbReference type="InterPro" id="IPR058923">
    <property type="entry name" value="RCC1-like_dom"/>
</dbReference>
<name>A0A553N796_TIGCA</name>
<dbReference type="Gene3D" id="2.130.10.30">
    <property type="entry name" value="Regulator of chromosome condensation 1/beta-lactamase-inhibitor protein II"/>
    <property type="match status" value="1"/>
</dbReference>
<feature type="region of interest" description="Disordered" evidence="4">
    <location>
        <begin position="1"/>
        <end position="87"/>
    </location>
</feature>
<organism evidence="6 7">
    <name type="scientific">Tigriopus californicus</name>
    <name type="common">Marine copepod</name>
    <dbReference type="NCBI Taxonomy" id="6832"/>
    <lineage>
        <taxon>Eukaryota</taxon>
        <taxon>Metazoa</taxon>
        <taxon>Ecdysozoa</taxon>
        <taxon>Arthropoda</taxon>
        <taxon>Crustacea</taxon>
        <taxon>Multicrustacea</taxon>
        <taxon>Hexanauplia</taxon>
        <taxon>Copepoda</taxon>
        <taxon>Harpacticoida</taxon>
        <taxon>Harpacticidae</taxon>
        <taxon>Tigriopus</taxon>
    </lineage>
</organism>
<evidence type="ECO:0000256" key="3">
    <source>
        <dbReference type="PROSITE-ProRule" id="PRU00235"/>
    </source>
</evidence>
<feature type="repeat" description="RCC1" evidence="3">
    <location>
        <begin position="262"/>
        <end position="325"/>
    </location>
</feature>
<feature type="compositionally biased region" description="Low complexity" evidence="4">
    <location>
        <begin position="10"/>
        <end position="20"/>
    </location>
</feature>
<dbReference type="InterPro" id="IPR009091">
    <property type="entry name" value="RCC1/BLIP-II"/>
</dbReference>
<dbReference type="AlphaFoldDB" id="A0A553N796"/>
<feature type="repeat" description="RCC1" evidence="3">
    <location>
        <begin position="436"/>
        <end position="489"/>
    </location>
</feature>
<evidence type="ECO:0000256" key="1">
    <source>
        <dbReference type="ARBA" id="ARBA00022658"/>
    </source>
</evidence>
<dbReference type="OrthoDB" id="61110at2759"/>
<comment type="caution">
    <text evidence="6">The sequence shown here is derived from an EMBL/GenBank/DDBJ whole genome shotgun (WGS) entry which is preliminary data.</text>
</comment>
<protein>
    <recommendedName>
        <fullName evidence="5">RCC1-like domain-containing protein</fullName>
    </recommendedName>
</protein>
<dbReference type="Pfam" id="PF25390">
    <property type="entry name" value="WD40_RLD"/>
    <property type="match status" value="1"/>
</dbReference>
<dbReference type="PANTHER" id="PTHR45982:SF1">
    <property type="entry name" value="REGULATOR OF CHROMOSOME CONDENSATION"/>
    <property type="match status" value="1"/>
</dbReference>
<dbReference type="GO" id="GO:0005085">
    <property type="term" value="F:guanyl-nucleotide exchange factor activity"/>
    <property type="evidence" value="ECO:0007669"/>
    <property type="project" value="TreeGrafter"/>
</dbReference>
<sequence length="490" mass="52288">MPPKSRRPNGRNSNGRTNGTLAPPTATSTQAVAGRGRPKKTSASIPRPAAPESARPTEVKSRGPGHGIGQKRKRGRLPAELQAQRDSAKRARLDHLVAPDARIGTGGVILALGQGDTGQIGLGEDILERSKPALVKDLSDVVSVVAGGMHSVALTHKGRVWTFGCNDEGALGRLTPEDEACYTPGLVTIPGRVIQVSAGDSHTVALTETGRVFYWGTFRDSSGSFGLTERGIETLPVALAPELTVKKVASGSDHVALLTDQGELYTLGCAEQGQLGRVGERFVARGGRRGLDLLLKPDRVHAPNRKIDFINVWAGSYATYALTSQNEVMVCGLNNYNQLGIERGQMFFTLKKSDSFSSVAQSEGWSQIAPGQHHTIALDARGTTYAIGRVEYGRLGLGDQHKNDALLPVPIPVLKNRKVVNVSSGTAVSFAVADSGEIFSWGMGTNGQLGHEDDEDAWEPQIMLGKQLETRRVLLCSGGGQHTIMMAKEK</sequence>
<feature type="domain" description="RCC1-like" evidence="5">
    <location>
        <begin position="109"/>
        <end position="485"/>
    </location>
</feature>
<dbReference type="GO" id="GO:0005737">
    <property type="term" value="C:cytoplasm"/>
    <property type="evidence" value="ECO:0007669"/>
    <property type="project" value="TreeGrafter"/>
</dbReference>
<feature type="repeat" description="RCC1" evidence="3">
    <location>
        <begin position="382"/>
        <end position="435"/>
    </location>
</feature>
<accession>A0A553N796</accession>
<gene>
    <name evidence="6" type="ORF">TCAL_10277</name>
</gene>
<feature type="repeat" description="RCC1" evidence="3">
    <location>
        <begin position="210"/>
        <end position="261"/>
    </location>
</feature>
<evidence type="ECO:0000313" key="7">
    <source>
        <dbReference type="Proteomes" id="UP000318571"/>
    </source>
</evidence>
<dbReference type="OMA" id="IFVWGTG"/>
<feature type="repeat" description="RCC1" evidence="3">
    <location>
        <begin position="107"/>
        <end position="157"/>
    </location>
</feature>
<evidence type="ECO:0000256" key="4">
    <source>
        <dbReference type="SAM" id="MobiDB-lite"/>
    </source>
</evidence>